<sequence>MELYRQKMLRITVWLLVGVCGFVSCIKCPDGNTCPDRTTCCRTSHGYSCCPYPNAVCCADLSHCCPSDYRCNLVTQMCEKLNQPWLTIPMVKKEVAEKPSTPVIPVSPLQELKNNPDQKKASVVYCDNYYTCPDGTSCCRHPAGAWFCCPYSPARCCLDGYHCCPYGYDCDLTYTHCVRQGLRYPFTPKKPLSSVPASLISTSEDQDRLQETPLTALTEANDSAFETGVIRCDSKSFCSSGKTCCKGPTGQWNCCPYPLGQCCTDGQHCCEYGYTCDPGSMTCRGLYSLIPSGTQEGAKPY</sequence>
<name>A0AAV1MSD7_SCOSC</name>
<evidence type="ECO:0000256" key="5">
    <source>
        <dbReference type="SAM" id="SignalP"/>
    </source>
</evidence>
<dbReference type="AlphaFoldDB" id="A0AAV1MSD7"/>
<feature type="domain" description="Granulins" evidence="6">
    <location>
        <begin position="157"/>
        <end position="170"/>
    </location>
</feature>
<evidence type="ECO:0000313" key="8">
    <source>
        <dbReference type="Proteomes" id="UP001314229"/>
    </source>
</evidence>
<organism evidence="7 8">
    <name type="scientific">Scomber scombrus</name>
    <name type="common">Atlantic mackerel</name>
    <name type="synonym">Scomber vernalis</name>
    <dbReference type="NCBI Taxonomy" id="13677"/>
    <lineage>
        <taxon>Eukaryota</taxon>
        <taxon>Metazoa</taxon>
        <taxon>Chordata</taxon>
        <taxon>Craniata</taxon>
        <taxon>Vertebrata</taxon>
        <taxon>Euteleostomi</taxon>
        <taxon>Actinopterygii</taxon>
        <taxon>Neopterygii</taxon>
        <taxon>Teleostei</taxon>
        <taxon>Neoteleostei</taxon>
        <taxon>Acanthomorphata</taxon>
        <taxon>Pelagiaria</taxon>
        <taxon>Scombriformes</taxon>
        <taxon>Scombridae</taxon>
        <taxon>Scomber</taxon>
    </lineage>
</organism>
<dbReference type="Proteomes" id="UP001314229">
    <property type="component" value="Unassembled WGS sequence"/>
</dbReference>
<dbReference type="PANTHER" id="PTHR12274">
    <property type="entry name" value="GRANULIN"/>
    <property type="match status" value="1"/>
</dbReference>
<dbReference type="InterPro" id="IPR000118">
    <property type="entry name" value="Granulin"/>
</dbReference>
<proteinExistence type="inferred from homology"/>
<keyword evidence="3" id="KW-0964">Secreted</keyword>
<dbReference type="InterPro" id="IPR037277">
    <property type="entry name" value="Granulin_sf"/>
</dbReference>
<dbReference type="PROSITE" id="PS00799">
    <property type="entry name" value="GRANULINS"/>
    <property type="match status" value="2"/>
</dbReference>
<keyword evidence="5" id="KW-0732">Signal</keyword>
<keyword evidence="4" id="KW-1015">Disulfide bond</keyword>
<dbReference type="Gene3D" id="2.10.25.160">
    <property type="entry name" value="Granulin"/>
    <property type="match status" value="3"/>
</dbReference>
<dbReference type="GO" id="GO:0005576">
    <property type="term" value="C:extracellular region"/>
    <property type="evidence" value="ECO:0007669"/>
    <property type="project" value="UniProtKB-SubCell"/>
</dbReference>
<comment type="caution">
    <text evidence="7">The sequence shown here is derived from an EMBL/GenBank/DDBJ whole genome shotgun (WGS) entry which is preliminary data.</text>
</comment>
<feature type="domain" description="Granulins" evidence="6">
    <location>
        <begin position="58"/>
        <end position="71"/>
    </location>
</feature>
<evidence type="ECO:0000256" key="2">
    <source>
        <dbReference type="ARBA" id="ARBA00010093"/>
    </source>
</evidence>
<feature type="signal peptide" evidence="5">
    <location>
        <begin position="1"/>
        <end position="25"/>
    </location>
</feature>
<accession>A0AAV1MSD7</accession>
<gene>
    <name evidence="7" type="ORF">FSCOSCO3_A008134</name>
</gene>
<keyword evidence="8" id="KW-1185">Reference proteome</keyword>
<evidence type="ECO:0000256" key="4">
    <source>
        <dbReference type="ARBA" id="ARBA00023157"/>
    </source>
</evidence>
<comment type="subcellular location">
    <subcellularLocation>
        <location evidence="1">Secreted</location>
    </subcellularLocation>
</comment>
<dbReference type="PANTHER" id="PTHR12274:SF7">
    <property type="entry name" value="GRANULINS"/>
    <property type="match status" value="1"/>
</dbReference>
<dbReference type="Pfam" id="PF00396">
    <property type="entry name" value="Granulin"/>
    <property type="match status" value="3"/>
</dbReference>
<dbReference type="SMART" id="SM00277">
    <property type="entry name" value="GRAN"/>
    <property type="match status" value="3"/>
</dbReference>
<evidence type="ECO:0000259" key="6">
    <source>
        <dbReference type="PROSITE" id="PS00799"/>
    </source>
</evidence>
<comment type="similarity">
    <text evidence="2">Belongs to the granulin family.</text>
</comment>
<evidence type="ECO:0000313" key="7">
    <source>
        <dbReference type="EMBL" id="CAK6949604.1"/>
    </source>
</evidence>
<dbReference type="SUPFAM" id="SSF57277">
    <property type="entry name" value="Granulin repeat"/>
    <property type="match status" value="2"/>
</dbReference>
<evidence type="ECO:0000256" key="1">
    <source>
        <dbReference type="ARBA" id="ARBA00004613"/>
    </source>
</evidence>
<reference evidence="7 8" key="1">
    <citation type="submission" date="2024-01" db="EMBL/GenBank/DDBJ databases">
        <authorList>
            <person name="Alioto T."/>
            <person name="Alioto T."/>
            <person name="Gomez Garrido J."/>
        </authorList>
    </citation>
    <scope>NUCLEOTIDE SEQUENCE [LARGE SCALE GENOMIC DNA]</scope>
</reference>
<protein>
    <submittedName>
        <fullName evidence="7">Progranulin-like</fullName>
    </submittedName>
</protein>
<evidence type="ECO:0000256" key="3">
    <source>
        <dbReference type="ARBA" id="ARBA00022525"/>
    </source>
</evidence>
<feature type="chain" id="PRO_5043584124" evidence="5">
    <location>
        <begin position="26"/>
        <end position="301"/>
    </location>
</feature>
<dbReference type="EMBL" id="CAWUFR010000001">
    <property type="protein sequence ID" value="CAK6949604.1"/>
    <property type="molecule type" value="Genomic_DNA"/>
</dbReference>
<dbReference type="PROSITE" id="PS51257">
    <property type="entry name" value="PROKAR_LIPOPROTEIN"/>
    <property type="match status" value="1"/>
</dbReference>
<dbReference type="InterPro" id="IPR039036">
    <property type="entry name" value="Granulin_fam"/>
</dbReference>